<dbReference type="FunFam" id="1.25.40.10:FF:000125">
    <property type="entry name" value="Pentatricopeptide repeat-containing protein"/>
    <property type="match status" value="1"/>
</dbReference>
<keyword evidence="1" id="KW-0677">Repeat</keyword>
<feature type="region of interest" description="Disordered" evidence="3">
    <location>
        <begin position="41"/>
        <end position="60"/>
    </location>
</feature>
<keyword evidence="5" id="KW-1185">Reference proteome</keyword>
<feature type="repeat" description="PPR" evidence="2">
    <location>
        <begin position="430"/>
        <end position="464"/>
    </location>
</feature>
<dbReference type="PANTHER" id="PTHR47926:SF485">
    <property type="entry name" value="REPEAT-LIKE SUPERFAMILY PROTEIN, PUTATIVE-RELATED"/>
    <property type="match status" value="1"/>
</dbReference>
<dbReference type="GO" id="GO:0048731">
    <property type="term" value="P:system development"/>
    <property type="evidence" value="ECO:0007669"/>
    <property type="project" value="UniProtKB-ARBA"/>
</dbReference>
<feature type="compositionally biased region" description="Basic and acidic residues" evidence="3">
    <location>
        <begin position="41"/>
        <end position="50"/>
    </location>
</feature>
<dbReference type="OrthoDB" id="185373at2759"/>
<dbReference type="Gene3D" id="1.25.40.10">
    <property type="entry name" value="Tetratricopeptide repeat domain"/>
    <property type="match status" value="3"/>
</dbReference>
<evidence type="ECO:0000256" key="3">
    <source>
        <dbReference type="SAM" id="MobiDB-lite"/>
    </source>
</evidence>
<dbReference type="Pfam" id="PF01535">
    <property type="entry name" value="PPR"/>
    <property type="match status" value="4"/>
</dbReference>
<dbReference type="Proteomes" id="UP000663760">
    <property type="component" value="Chromosome 3"/>
</dbReference>
<sequence>MAVAPAAPPGRLPGGAASVFVDRILATRRNIRRGFPSRIWHSEEEGEGHGGRRGGGAGEPPVLRLSHPVLQAIDACACGGRSFDQVLAQLLISGLFQHSLAAGRVVGKLCSSGSPSSIAGAVELFSRLNEPDALICNHILRVYARSGDPRGGLGFYSAHMLPRSVLPNHFTFPLLAKLCADLGVVPEGTKIHGLAIKLGFQSDLFVRNSLIYMYSSFGHVDSAQQIFDYRAGSNLVTWNSIIDGYVKKGMTSRARELFDEMPERDIFTWNVMIAGYAGIGDMETSRKLFDEMPERDTVSWNSMLLGYGKGGAIVHARELFDAMPSPNLISWNTIIAAYVRAKDYRECLSLFDRMMAMGIRPSEATLVSVLTSSSHLGDLNRGKWVHSYIKKADSRIELDLLLSTSLLTMYSKCGEMDSAEELFDQIPQKGVVAWNSMIIGYGMRGRGEEAVELFLEMEREGPRPNETTFVCLLSACAHSGLVLEGWWCFDRMLRKYNIKPRVDHYGCMVDLLGRAGLLSDSEQLLEKLPGKHGAALLGALLSACRTHSDLRLGEAVGAKLMEVDPDDVGPYVLLSNIYAAEGRWGDVEKMRMLMTGRGLLKETGVSSVSPGKSENLCVVEQEIPVHKKGIVLSMLGEMGAQMKLSSRDEQKNRGKEGW</sequence>
<dbReference type="InterPro" id="IPR046960">
    <property type="entry name" value="PPR_At4g14850-like_plant"/>
</dbReference>
<reference evidence="4" key="1">
    <citation type="submission" date="2020-02" db="EMBL/GenBank/DDBJ databases">
        <authorList>
            <person name="Scholz U."/>
            <person name="Mascher M."/>
            <person name="Fiebig A."/>
        </authorList>
    </citation>
    <scope>NUCLEOTIDE SEQUENCE</scope>
</reference>
<dbReference type="FunFam" id="1.25.40.10:FF:000927">
    <property type="entry name" value="Pentatricopeptide repeat-containing protein"/>
    <property type="match status" value="1"/>
</dbReference>
<dbReference type="GO" id="GO:0003723">
    <property type="term" value="F:RNA binding"/>
    <property type="evidence" value="ECO:0007669"/>
    <property type="project" value="InterPro"/>
</dbReference>
<organism evidence="4 5">
    <name type="scientific">Spirodela intermedia</name>
    <name type="common">Intermediate duckweed</name>
    <dbReference type="NCBI Taxonomy" id="51605"/>
    <lineage>
        <taxon>Eukaryota</taxon>
        <taxon>Viridiplantae</taxon>
        <taxon>Streptophyta</taxon>
        <taxon>Embryophyta</taxon>
        <taxon>Tracheophyta</taxon>
        <taxon>Spermatophyta</taxon>
        <taxon>Magnoliopsida</taxon>
        <taxon>Liliopsida</taxon>
        <taxon>Araceae</taxon>
        <taxon>Lemnoideae</taxon>
        <taxon>Spirodela</taxon>
    </lineage>
</organism>
<name>A0A7I8K7T9_SPIIN</name>
<proteinExistence type="predicted"/>
<feature type="repeat" description="PPR" evidence="2">
    <location>
        <begin position="327"/>
        <end position="361"/>
    </location>
</feature>
<dbReference type="NCBIfam" id="TIGR00756">
    <property type="entry name" value="PPR"/>
    <property type="match status" value="4"/>
</dbReference>
<accession>A0A7I8K7T9</accession>
<evidence type="ECO:0000313" key="5">
    <source>
        <dbReference type="Proteomes" id="UP000663760"/>
    </source>
</evidence>
<protein>
    <submittedName>
        <fullName evidence="4">Uncharacterized protein</fullName>
    </submittedName>
</protein>
<dbReference type="GO" id="GO:0009451">
    <property type="term" value="P:RNA modification"/>
    <property type="evidence" value="ECO:0007669"/>
    <property type="project" value="InterPro"/>
</dbReference>
<dbReference type="InterPro" id="IPR002885">
    <property type="entry name" value="PPR_rpt"/>
</dbReference>
<dbReference type="InterPro" id="IPR011990">
    <property type="entry name" value="TPR-like_helical_dom_sf"/>
</dbReference>
<evidence type="ECO:0000313" key="4">
    <source>
        <dbReference type="EMBL" id="CAA7393230.1"/>
    </source>
</evidence>
<dbReference type="Pfam" id="PF13041">
    <property type="entry name" value="PPR_2"/>
    <property type="match status" value="2"/>
</dbReference>
<gene>
    <name evidence="4" type="ORF">SI8410_03004013</name>
</gene>
<dbReference type="PROSITE" id="PS51375">
    <property type="entry name" value="PPR"/>
    <property type="match status" value="5"/>
</dbReference>
<dbReference type="AlphaFoldDB" id="A0A7I8K7T9"/>
<dbReference type="EMBL" id="LR746266">
    <property type="protein sequence ID" value="CAA7393230.1"/>
    <property type="molecule type" value="Genomic_DNA"/>
</dbReference>
<evidence type="ECO:0000256" key="1">
    <source>
        <dbReference type="ARBA" id="ARBA00022737"/>
    </source>
</evidence>
<feature type="repeat" description="PPR" evidence="2">
    <location>
        <begin position="465"/>
        <end position="500"/>
    </location>
</feature>
<dbReference type="PANTHER" id="PTHR47926">
    <property type="entry name" value="PENTATRICOPEPTIDE REPEAT-CONTAINING PROTEIN"/>
    <property type="match status" value="1"/>
</dbReference>
<evidence type="ECO:0000256" key="2">
    <source>
        <dbReference type="PROSITE-ProRule" id="PRU00708"/>
    </source>
</evidence>
<dbReference type="Pfam" id="PF20431">
    <property type="entry name" value="E_motif"/>
    <property type="match status" value="1"/>
</dbReference>
<feature type="repeat" description="PPR" evidence="2">
    <location>
        <begin position="234"/>
        <end position="268"/>
    </location>
</feature>
<feature type="repeat" description="PPR" evidence="2">
    <location>
        <begin position="296"/>
        <end position="326"/>
    </location>
</feature>
<dbReference type="InterPro" id="IPR046848">
    <property type="entry name" value="E_motif"/>
</dbReference>